<reference evidence="2 3" key="1">
    <citation type="submission" date="2015-01" db="EMBL/GenBank/DDBJ databases">
        <title>Vibrio sp. C5 JCM 19232 whole genome shotgun sequence.</title>
        <authorList>
            <person name="Sawabe T."/>
            <person name="Meirelles P."/>
            <person name="Feng G."/>
            <person name="Sayaka M."/>
            <person name="Hattori M."/>
            <person name="Ohkuma M."/>
        </authorList>
    </citation>
    <scope>NUCLEOTIDE SEQUENCE [LARGE SCALE GENOMIC DNA]</scope>
    <source>
        <strain evidence="2 3">JCM19232</strain>
    </source>
</reference>
<evidence type="ECO:0008006" key="4">
    <source>
        <dbReference type="Google" id="ProtNLM"/>
    </source>
</evidence>
<feature type="compositionally biased region" description="Polar residues" evidence="1">
    <location>
        <begin position="26"/>
        <end position="36"/>
    </location>
</feature>
<sequence>MKNMLNKMTFIAAATLALYGCGGDSGSSNKQPQTRTDYPIKGSLFTPSPSTNLSYTLTTDGQEDGEVSLNYQPIDAETLVERLIEKEPHNPILNIIYELNNNGITQFYLSEEVVNGIEEDASMYFAGTDGAMHEITDAYLMEQRFISTLTESSPLFRLKATDVKEADPNIDISSNTVSVNWSLTGTQLKLLLNDFDEQNWVKNLPDSASCTAWWQQQITEKGVRKSFKISGKSIEAAYLEETNTYSVNCDDLDSMEFVTTAERWFNPNLGLIQQIEIIKAENSHISEEKATLSKIEK</sequence>
<dbReference type="PROSITE" id="PS51257">
    <property type="entry name" value="PROKAR_LIPOPROTEIN"/>
    <property type="match status" value="1"/>
</dbReference>
<dbReference type="AlphaFoldDB" id="A0A0B8PDP9"/>
<comment type="caution">
    <text evidence="2">The sequence shown here is derived from an EMBL/GenBank/DDBJ whole genome shotgun (WGS) entry which is preliminary data.</text>
</comment>
<feature type="region of interest" description="Disordered" evidence="1">
    <location>
        <begin position="24"/>
        <end position="43"/>
    </location>
</feature>
<accession>A0A0B8PDP9</accession>
<dbReference type="Proteomes" id="UP000031670">
    <property type="component" value="Unassembled WGS sequence"/>
</dbReference>
<evidence type="ECO:0000256" key="1">
    <source>
        <dbReference type="SAM" id="MobiDB-lite"/>
    </source>
</evidence>
<organism evidence="2 3">
    <name type="scientific">Vibrio ishigakensis</name>
    <dbReference type="NCBI Taxonomy" id="1481914"/>
    <lineage>
        <taxon>Bacteria</taxon>
        <taxon>Pseudomonadati</taxon>
        <taxon>Pseudomonadota</taxon>
        <taxon>Gammaproteobacteria</taxon>
        <taxon>Vibrionales</taxon>
        <taxon>Vibrionaceae</taxon>
        <taxon>Vibrio</taxon>
    </lineage>
</organism>
<reference evidence="2 3" key="2">
    <citation type="submission" date="2015-01" db="EMBL/GenBank/DDBJ databases">
        <authorList>
            <consortium name="NBRP consortium"/>
            <person name="Sawabe T."/>
            <person name="Meirelles P."/>
            <person name="Feng G."/>
            <person name="Sayaka M."/>
            <person name="Hattori M."/>
            <person name="Ohkuma M."/>
        </authorList>
    </citation>
    <scope>NUCLEOTIDE SEQUENCE [LARGE SCALE GENOMIC DNA]</scope>
    <source>
        <strain evidence="2 3">JCM19232</strain>
    </source>
</reference>
<evidence type="ECO:0000313" key="2">
    <source>
        <dbReference type="EMBL" id="GAM65085.1"/>
    </source>
</evidence>
<proteinExistence type="predicted"/>
<dbReference type="EMBL" id="BBSA01000016">
    <property type="protein sequence ID" value="GAM65085.1"/>
    <property type="molecule type" value="Genomic_DNA"/>
</dbReference>
<evidence type="ECO:0000313" key="3">
    <source>
        <dbReference type="Proteomes" id="UP000031670"/>
    </source>
</evidence>
<gene>
    <name evidence="2" type="ORF">JCM19232_129</name>
</gene>
<protein>
    <recommendedName>
        <fullName evidence="4">Lipoprotein</fullName>
    </recommendedName>
</protein>
<name>A0A0B8PDP9_9VIBR</name>